<gene>
    <name evidence="1" type="ORF">A3C17_03470</name>
</gene>
<dbReference type="STRING" id="1802389.A3C17_03470"/>
<name>A0A1F7TVP7_9BACT</name>
<sequence length="225" mass="26299">MTYAIDKETFPRRLAKRYLVERAKNQLRSLLDEQISISESSSGLASEKKRKAYYNTLTSRKRRMNSEQFGITAEREAITFLKRISIDYSLPFQVSPVDLFDDIRNRIDFVVHVLDADRVNTAHNIGVQYTVSEKSAVRKRAYAAMSRVELQDRLDDVVVVVHPDTSIVERRARWFKHGRPVGGPIMYQPRHSVWRLFQDIMRDIFSAEEIQSMWKTIAMDFGSHR</sequence>
<proteinExistence type="predicted"/>
<dbReference type="Proteomes" id="UP000177097">
    <property type="component" value="Unassembled WGS sequence"/>
</dbReference>
<comment type="caution">
    <text evidence="1">The sequence shown here is derived from an EMBL/GenBank/DDBJ whole genome shotgun (WGS) entry which is preliminary data.</text>
</comment>
<reference evidence="1 2" key="1">
    <citation type="journal article" date="2016" name="Nat. Commun.">
        <title>Thousands of microbial genomes shed light on interconnected biogeochemical processes in an aquifer system.</title>
        <authorList>
            <person name="Anantharaman K."/>
            <person name="Brown C.T."/>
            <person name="Hug L.A."/>
            <person name="Sharon I."/>
            <person name="Castelle C.J."/>
            <person name="Probst A.J."/>
            <person name="Thomas B.C."/>
            <person name="Singh A."/>
            <person name="Wilkins M.J."/>
            <person name="Karaoz U."/>
            <person name="Brodie E.L."/>
            <person name="Williams K.H."/>
            <person name="Hubbard S.S."/>
            <person name="Banfield J.F."/>
        </authorList>
    </citation>
    <scope>NUCLEOTIDE SEQUENCE [LARGE SCALE GENOMIC DNA]</scope>
</reference>
<dbReference type="AlphaFoldDB" id="A0A1F7TVP7"/>
<evidence type="ECO:0000313" key="1">
    <source>
        <dbReference type="EMBL" id="OGL70103.1"/>
    </source>
</evidence>
<dbReference type="EMBL" id="MGDX01000036">
    <property type="protein sequence ID" value="OGL70103.1"/>
    <property type="molecule type" value="Genomic_DNA"/>
</dbReference>
<accession>A0A1F7TVP7</accession>
<evidence type="ECO:0000313" key="2">
    <source>
        <dbReference type="Proteomes" id="UP000177097"/>
    </source>
</evidence>
<organism evidence="1 2">
    <name type="scientific">Candidatus Uhrbacteria bacterium RIFCSPHIGHO2_02_FULL_53_13</name>
    <dbReference type="NCBI Taxonomy" id="1802389"/>
    <lineage>
        <taxon>Bacteria</taxon>
        <taxon>Candidatus Uhriibacteriota</taxon>
    </lineage>
</organism>
<protein>
    <submittedName>
        <fullName evidence="1">Uncharacterized protein</fullName>
    </submittedName>
</protein>